<dbReference type="EMBL" id="CP053642">
    <property type="protein sequence ID" value="QKD79193.1"/>
    <property type="molecule type" value="Genomic_DNA"/>
</dbReference>
<proteinExistence type="predicted"/>
<evidence type="ECO:0000313" key="1">
    <source>
        <dbReference type="EMBL" id="QKD79193.1"/>
    </source>
</evidence>
<dbReference type="AlphaFoldDB" id="A0A6M8B7K9"/>
<organism evidence="1 2">
    <name type="scientific">Actinomyces marmotae</name>
    <dbReference type="NCBI Taxonomy" id="2737173"/>
    <lineage>
        <taxon>Bacteria</taxon>
        <taxon>Bacillati</taxon>
        <taxon>Actinomycetota</taxon>
        <taxon>Actinomycetes</taxon>
        <taxon>Actinomycetales</taxon>
        <taxon>Actinomycetaceae</taxon>
        <taxon>Actinomyces</taxon>
    </lineage>
</organism>
<gene>
    <name evidence="1" type="ORF">HPC72_02025</name>
</gene>
<dbReference type="InterPro" id="IPR043777">
    <property type="entry name" value="DUF5719"/>
</dbReference>
<dbReference type="Proteomes" id="UP000504752">
    <property type="component" value="Chromosome"/>
</dbReference>
<accession>A0A6M8B7K9</accession>
<dbReference type="Pfam" id="PF18986">
    <property type="entry name" value="DUF5719"/>
    <property type="match status" value="1"/>
</dbReference>
<dbReference type="KEGG" id="amam:HPC72_02025"/>
<sequence>MSPHLSLGPSPVRRAAGLGAGVVLLAGAVGLAAWAGPAPAAPIREVGAVGIDAPAGTAAYGCPAAPANTLSGVDVRQATTTTTILPVGSPASLRYAGTAVNAGPSSPTTLTGPQGSGGGILTAAPANDSSPAGAAGAVTSATDAGDLRGLAAAPCAPGRSVAWIVGGSTALGSSAELRLTNPGVTTVSARVRLYGSAGAISLPSNGEVVVEPGKTSSLLLESAGAADPRIALSVESDGGSIVSTLVTEGLDGETPAGVEMLTPGAAPATEQTIPAVALAKAAEQGSEAVSGAVSSDEPVLRVVNPGDTPATVAVTLLGSAGPTPLPGAQAVTIDPGSVFDITLTGVDAGAYGIRVTSDAPVSAAARMVRVGGELPARSGALAHDVAWSQAAPSGALASATALMPRDGVSPELVISSTAGEARTVDLASPDGSWSTTVDIPAGSSVTAQVPAGVSAVRLSAARPDGLSAAVLLTREASGDAAGPLIAVLPVIADSAARASTRISLG</sequence>
<keyword evidence="2" id="KW-1185">Reference proteome</keyword>
<name>A0A6M8B7K9_9ACTO</name>
<protein>
    <submittedName>
        <fullName evidence="1">Prevent-host-death protein</fullName>
    </submittedName>
</protein>
<dbReference type="RefSeq" id="WP_159524050.1">
    <property type="nucleotide sequence ID" value="NZ_CP053642.1"/>
</dbReference>
<evidence type="ECO:0000313" key="2">
    <source>
        <dbReference type="Proteomes" id="UP000504752"/>
    </source>
</evidence>
<reference evidence="1 2" key="1">
    <citation type="submission" date="2020-05" db="EMBL/GenBank/DDBJ databases">
        <title>Actinomyces sp. zg-325.</title>
        <authorList>
            <person name="Yang C."/>
        </authorList>
    </citation>
    <scope>NUCLEOTIDE SEQUENCE [LARGE SCALE GENOMIC DNA]</scope>
    <source>
        <strain evidence="2">zg-325</strain>
    </source>
</reference>